<gene>
    <name evidence="1" type="primary">cinA</name>
    <name evidence="3" type="ORF">ABID56_000282</name>
</gene>
<dbReference type="EMBL" id="JBEPMX010000001">
    <property type="protein sequence ID" value="MET3682203.1"/>
    <property type="molecule type" value="Genomic_DNA"/>
</dbReference>
<comment type="similarity">
    <text evidence="1">Belongs to the CinA family.</text>
</comment>
<dbReference type="NCBIfam" id="TIGR00199">
    <property type="entry name" value="PncC_domain"/>
    <property type="match status" value="1"/>
</dbReference>
<dbReference type="InterPro" id="IPR036653">
    <property type="entry name" value="CinA-like_C"/>
</dbReference>
<dbReference type="CDD" id="cd00885">
    <property type="entry name" value="cinA"/>
    <property type="match status" value="1"/>
</dbReference>
<dbReference type="InterPro" id="IPR008135">
    <property type="entry name" value="Competence-induced_CinA"/>
</dbReference>
<dbReference type="PIRSF" id="PIRSF006728">
    <property type="entry name" value="CinA"/>
    <property type="match status" value="1"/>
</dbReference>
<dbReference type="HAMAP" id="MF_00226_B">
    <property type="entry name" value="CinA_B"/>
    <property type="match status" value="1"/>
</dbReference>
<name>A0ABV2KRJ1_9BACI</name>
<organism evidence="3 4">
    <name type="scientific">Alkalibacillus flavidus</name>
    <dbReference type="NCBI Taxonomy" id="546021"/>
    <lineage>
        <taxon>Bacteria</taxon>
        <taxon>Bacillati</taxon>
        <taxon>Bacillota</taxon>
        <taxon>Bacilli</taxon>
        <taxon>Bacillales</taxon>
        <taxon>Bacillaceae</taxon>
        <taxon>Alkalibacillus</taxon>
    </lineage>
</organism>
<dbReference type="GO" id="GO:0019159">
    <property type="term" value="F:nicotinamide-nucleotide amidase activity"/>
    <property type="evidence" value="ECO:0007669"/>
    <property type="project" value="UniProtKB-EC"/>
</dbReference>
<dbReference type="InterPro" id="IPR036425">
    <property type="entry name" value="MoaB/Mog-like_dom_sf"/>
</dbReference>
<dbReference type="InterPro" id="IPR001453">
    <property type="entry name" value="MoaB/Mog_dom"/>
</dbReference>
<sequence length="413" mass="45419">MTTRCEIISVGTELLLGQIVDTNATWLSEQLNNIGINVYYHQTVGDNHERLQAVFERAQSRSNVIVVTGGLGPTEDDLTREVAAELFDTTLEIDAASMAKIEHFYQEKNIEMTENNRKQALAFRGGEVLANPIGMAPGLTYHHEGTLWIFLPGVPKEMKQLTTDLVIPYLHKQQLSAGRLFYRTLYFQGIGESALETELLDLMQAQTNPTIALLAGDGYVTLRLAAKSVDETESHHLFDQIEQVISSRVGSFIVDQPKTIVERVVSQFKHHRLTLASCESLTGGLFSSTLISYEGVSSFYSGSLVTYNNEAKREIAGVDDTILERDGAVSEACAKAMATGAAQKMNADVAISFTGVAGPDNQGHIPAGTVYIGLFHKGQTTCYSYQFPGGRDDVRQAAVERGFKVLHHELRNE</sequence>
<dbReference type="Gene3D" id="3.90.950.20">
    <property type="entry name" value="CinA-like"/>
    <property type="match status" value="1"/>
</dbReference>
<dbReference type="Pfam" id="PF18146">
    <property type="entry name" value="CinA_KH"/>
    <property type="match status" value="1"/>
</dbReference>
<dbReference type="NCBIfam" id="TIGR00177">
    <property type="entry name" value="molyb_syn"/>
    <property type="match status" value="1"/>
</dbReference>
<dbReference type="InterPro" id="IPR050101">
    <property type="entry name" value="CinA"/>
</dbReference>
<evidence type="ECO:0000256" key="1">
    <source>
        <dbReference type="HAMAP-Rule" id="MF_00226"/>
    </source>
</evidence>
<feature type="domain" description="MoaB/Mog" evidence="2">
    <location>
        <begin position="6"/>
        <end position="172"/>
    </location>
</feature>
<reference evidence="3 4" key="1">
    <citation type="submission" date="2024-06" db="EMBL/GenBank/DDBJ databases">
        <title>Genomic Encyclopedia of Type Strains, Phase IV (KMG-IV): sequencing the most valuable type-strain genomes for metagenomic binning, comparative biology and taxonomic classification.</title>
        <authorList>
            <person name="Goeker M."/>
        </authorList>
    </citation>
    <scope>NUCLEOTIDE SEQUENCE [LARGE SCALE GENOMIC DNA]</scope>
    <source>
        <strain evidence="3 4">DSM 23520</strain>
    </source>
</reference>
<dbReference type="PANTHER" id="PTHR13939:SF0">
    <property type="entry name" value="NMN AMIDOHYDROLASE-LIKE PROTEIN YFAY"/>
    <property type="match status" value="1"/>
</dbReference>
<dbReference type="Gene3D" id="3.40.980.10">
    <property type="entry name" value="MoaB/Mog-like domain"/>
    <property type="match status" value="1"/>
</dbReference>
<dbReference type="InterPro" id="IPR008136">
    <property type="entry name" value="CinA_C"/>
</dbReference>
<comment type="caution">
    <text evidence="3">The sequence shown here is derived from an EMBL/GenBank/DDBJ whole genome shotgun (WGS) entry which is preliminary data.</text>
</comment>
<dbReference type="PANTHER" id="PTHR13939">
    <property type="entry name" value="NICOTINAMIDE-NUCLEOTIDE AMIDOHYDROLASE PNCC"/>
    <property type="match status" value="1"/>
</dbReference>
<keyword evidence="3" id="KW-0378">Hydrolase</keyword>
<keyword evidence="4" id="KW-1185">Reference proteome</keyword>
<dbReference type="Gene3D" id="3.30.70.2860">
    <property type="match status" value="1"/>
</dbReference>
<dbReference type="SMART" id="SM00852">
    <property type="entry name" value="MoCF_biosynth"/>
    <property type="match status" value="1"/>
</dbReference>
<dbReference type="NCBIfam" id="TIGR00200">
    <property type="entry name" value="cinA_nterm"/>
    <property type="match status" value="1"/>
</dbReference>
<proteinExistence type="inferred from homology"/>
<dbReference type="SUPFAM" id="SSF142433">
    <property type="entry name" value="CinA-like"/>
    <property type="match status" value="1"/>
</dbReference>
<dbReference type="NCBIfam" id="NF001813">
    <property type="entry name" value="PRK00549.1"/>
    <property type="match status" value="1"/>
</dbReference>
<dbReference type="SUPFAM" id="SSF53218">
    <property type="entry name" value="Molybdenum cofactor biosynthesis proteins"/>
    <property type="match status" value="1"/>
</dbReference>
<evidence type="ECO:0000313" key="4">
    <source>
        <dbReference type="Proteomes" id="UP001549167"/>
    </source>
</evidence>
<evidence type="ECO:0000259" key="2">
    <source>
        <dbReference type="SMART" id="SM00852"/>
    </source>
</evidence>
<dbReference type="Pfam" id="PF02464">
    <property type="entry name" value="CinA"/>
    <property type="match status" value="1"/>
</dbReference>
<dbReference type="Pfam" id="PF00994">
    <property type="entry name" value="MoCF_biosynth"/>
    <property type="match status" value="1"/>
</dbReference>
<dbReference type="RefSeq" id="WP_354218663.1">
    <property type="nucleotide sequence ID" value="NZ_JBEPMX010000001.1"/>
</dbReference>
<accession>A0ABV2KRJ1</accession>
<evidence type="ECO:0000313" key="3">
    <source>
        <dbReference type="EMBL" id="MET3682203.1"/>
    </source>
</evidence>
<protein>
    <recommendedName>
        <fullName evidence="1">Putative competence-damage inducible protein</fullName>
    </recommendedName>
</protein>
<dbReference type="InterPro" id="IPR041424">
    <property type="entry name" value="CinA_KH"/>
</dbReference>
<dbReference type="Proteomes" id="UP001549167">
    <property type="component" value="Unassembled WGS sequence"/>
</dbReference>